<gene>
    <name evidence="1" type="ORF">S01H1_13587</name>
</gene>
<organism evidence="1">
    <name type="scientific">marine sediment metagenome</name>
    <dbReference type="NCBI Taxonomy" id="412755"/>
    <lineage>
        <taxon>unclassified sequences</taxon>
        <taxon>metagenomes</taxon>
        <taxon>ecological metagenomes</taxon>
    </lineage>
</organism>
<dbReference type="AlphaFoldDB" id="X0S7P5"/>
<sequence>MKYTIPIRRSTITKNSNADSTSTLIPGPITTSITLSYVHPQLPADIRETYVVVGFTGLPGAYELEVCSRESDVGEIKQRLAGIGADNIEIKQSRDYQRIDHGPEPKFNFYYEDTLVQCGHCREVFSHTDLHSDYIDGGSYSDTVCPKCNAWDCVEISHERLSNEQLKTLAKVSSSSADKY</sequence>
<protein>
    <submittedName>
        <fullName evidence="1">Uncharacterized protein</fullName>
    </submittedName>
</protein>
<comment type="caution">
    <text evidence="1">The sequence shown here is derived from an EMBL/GenBank/DDBJ whole genome shotgun (WGS) entry which is preliminary data.</text>
</comment>
<proteinExistence type="predicted"/>
<name>X0S7P5_9ZZZZ</name>
<evidence type="ECO:0000313" key="1">
    <source>
        <dbReference type="EMBL" id="GAF77058.1"/>
    </source>
</evidence>
<accession>X0S7P5</accession>
<dbReference type="EMBL" id="BARS01007017">
    <property type="protein sequence ID" value="GAF77058.1"/>
    <property type="molecule type" value="Genomic_DNA"/>
</dbReference>
<reference evidence="1" key="1">
    <citation type="journal article" date="2014" name="Front. Microbiol.">
        <title>High frequency of phylogenetically diverse reductive dehalogenase-homologous genes in deep subseafloor sedimentary metagenomes.</title>
        <authorList>
            <person name="Kawai M."/>
            <person name="Futagami T."/>
            <person name="Toyoda A."/>
            <person name="Takaki Y."/>
            <person name="Nishi S."/>
            <person name="Hori S."/>
            <person name="Arai W."/>
            <person name="Tsubouchi T."/>
            <person name="Morono Y."/>
            <person name="Uchiyama I."/>
            <person name="Ito T."/>
            <person name="Fujiyama A."/>
            <person name="Inagaki F."/>
            <person name="Takami H."/>
        </authorList>
    </citation>
    <scope>NUCLEOTIDE SEQUENCE</scope>
    <source>
        <strain evidence="1">Expedition CK06-06</strain>
    </source>
</reference>